<dbReference type="PANTHER" id="PTHR30411">
    <property type="entry name" value="CYTOPLASMIC PROTEIN"/>
    <property type="match status" value="1"/>
</dbReference>
<comment type="caution">
    <text evidence="2">The sequence shown here is derived from an EMBL/GenBank/DDBJ whole genome shotgun (WGS) entry which is preliminary data.</text>
</comment>
<dbReference type="Proteomes" id="UP001645859">
    <property type="component" value="Unassembled WGS sequence"/>
</dbReference>
<sequence length="163" mass="16817">MSVSEVPRLAADDAAARGLAIEFVARQEQGPPVDGRVGGVRVAKTVVVQRGDEFVFVITDLAARFSWPKLRAVLGVNRVSLPTAEEVLAATGYARGSISPIGAHTPWPVVIDAGLRGERIAVGSGSHGWAVLVEADALARAYGATVADVVPDPDTAGEPAAAK</sequence>
<gene>
    <name evidence="2" type="ORF">D3230_06975</name>
</gene>
<feature type="domain" description="YbaK/aminoacyl-tRNA synthetase-associated" evidence="1">
    <location>
        <begin position="40"/>
        <end position="140"/>
    </location>
</feature>
<proteinExistence type="predicted"/>
<name>A0ABS1SES1_9MICO</name>
<organism evidence="2 3">
    <name type="scientific">Leucobacter chromiireducens subsp. solipictus</name>
    <dbReference type="NCBI Taxonomy" id="398235"/>
    <lineage>
        <taxon>Bacteria</taxon>
        <taxon>Bacillati</taxon>
        <taxon>Actinomycetota</taxon>
        <taxon>Actinomycetes</taxon>
        <taxon>Micrococcales</taxon>
        <taxon>Microbacteriaceae</taxon>
        <taxon>Leucobacter</taxon>
    </lineage>
</organism>
<accession>A0ABS1SES1</accession>
<dbReference type="CDD" id="cd04332">
    <property type="entry name" value="YbaK_like"/>
    <property type="match status" value="1"/>
</dbReference>
<dbReference type="InterPro" id="IPR007214">
    <property type="entry name" value="YbaK/aa-tRNA-synth-assoc-dom"/>
</dbReference>
<evidence type="ECO:0000313" key="2">
    <source>
        <dbReference type="EMBL" id="MBL3679039.1"/>
    </source>
</evidence>
<keyword evidence="3" id="KW-1185">Reference proteome</keyword>
<dbReference type="Pfam" id="PF04073">
    <property type="entry name" value="tRNA_edit"/>
    <property type="match status" value="1"/>
</dbReference>
<dbReference type="Gene3D" id="3.90.960.10">
    <property type="entry name" value="YbaK/aminoacyl-tRNA synthetase-associated domain"/>
    <property type="match status" value="1"/>
</dbReference>
<evidence type="ECO:0000313" key="3">
    <source>
        <dbReference type="Proteomes" id="UP001645859"/>
    </source>
</evidence>
<evidence type="ECO:0000259" key="1">
    <source>
        <dbReference type="Pfam" id="PF04073"/>
    </source>
</evidence>
<dbReference type="InterPro" id="IPR036754">
    <property type="entry name" value="YbaK/aa-tRNA-synt-asso_dom_sf"/>
</dbReference>
<dbReference type="SUPFAM" id="SSF55826">
    <property type="entry name" value="YbaK/ProRS associated domain"/>
    <property type="match status" value="1"/>
</dbReference>
<dbReference type="RefSeq" id="WP_202344306.1">
    <property type="nucleotide sequence ID" value="NZ_BAAAPI010000013.1"/>
</dbReference>
<protein>
    <submittedName>
        <fullName evidence="2">YbaK/ebsC protein</fullName>
    </submittedName>
</protein>
<reference evidence="2 3" key="1">
    <citation type="submission" date="2018-09" db="EMBL/GenBank/DDBJ databases">
        <title>Comparative genomics of Leucobacter spp.</title>
        <authorList>
            <person name="Reis A.C."/>
            <person name="Kolvenbach B.A."/>
            <person name="Corvini P.F.X."/>
            <person name="Nunes O.C."/>
        </authorList>
    </citation>
    <scope>NUCLEOTIDE SEQUENCE [LARGE SCALE GENOMIC DNA]</scope>
    <source>
        <strain evidence="2 3">TAN 31504</strain>
    </source>
</reference>
<dbReference type="PANTHER" id="PTHR30411:SF1">
    <property type="entry name" value="CYTOPLASMIC PROTEIN"/>
    <property type="match status" value="1"/>
</dbReference>
<dbReference type="EMBL" id="QYAC01000003">
    <property type="protein sequence ID" value="MBL3679039.1"/>
    <property type="molecule type" value="Genomic_DNA"/>
</dbReference>